<keyword evidence="3 6" id="KW-0863">Zinc-finger</keyword>
<dbReference type="Pfam" id="PF13613">
    <property type="entry name" value="HTH_Tnp_4"/>
    <property type="match status" value="1"/>
</dbReference>
<dbReference type="Proteomes" id="UP000515158">
    <property type="component" value="Unplaced"/>
</dbReference>
<dbReference type="SMART" id="SM00980">
    <property type="entry name" value="THAP"/>
    <property type="match status" value="1"/>
</dbReference>
<sequence length="479" mass="54257">MVTCCIIGCSSRSGRDNVKFYQIPKVLSHCDKTSEVTTRRRLLWFSRIHRANITEATVTKSTQVCSLHFVDGKPAYHMDEQNPDWAPSLNLGHNNLALPDCARYLRIQNRRPLAPLNQNIQVQENLCEDVEMNEHVNDRPGFCSIECQTDLSMLDIQAMEEKLEKAGPPVFSEKHLQSDKKCKFYTGIPTFAILILIFDLIAPHIKKNYNSSQVVTTKFQEFAAVLARLRLGLLEEDIADRLRVTQGTVSKFFNMWIPVMAQCLSGLIVWPDRVTLRKTMPQCFQDQFGKSVAVVVDCFEVFCETPSGLLAKAQIYSQYKHHSTVKFLLGITPQGTISYISKAFGGRSSDQFITVNCQDFLNNLLPGDVVLADRGFDVNECVGRMQARVVTPSFMHGRNQLSAEDVEVSRRIAHVRIHVERVISLLRNKYLVLKQTLNFDYLQQYSNEPVARIDDVVLVCCALCNLSSPIIPMSDSPED</sequence>
<accession>A0A6P8ZI18</accession>
<dbReference type="Pfam" id="PF13359">
    <property type="entry name" value="DDE_Tnp_4"/>
    <property type="match status" value="1"/>
</dbReference>
<protein>
    <submittedName>
        <fullName evidence="9">Uncharacterized protein LOC117640434</fullName>
    </submittedName>
</protein>
<feature type="domain" description="THAP-type" evidence="7">
    <location>
        <begin position="1"/>
        <end position="90"/>
    </location>
</feature>
<evidence type="ECO:0000256" key="5">
    <source>
        <dbReference type="ARBA" id="ARBA00023125"/>
    </source>
</evidence>
<keyword evidence="4" id="KW-0862">Zinc</keyword>
<dbReference type="PROSITE" id="PS50950">
    <property type="entry name" value="ZF_THAP"/>
    <property type="match status" value="1"/>
</dbReference>
<evidence type="ECO:0000313" key="8">
    <source>
        <dbReference type="Proteomes" id="UP000515158"/>
    </source>
</evidence>
<reference evidence="9" key="1">
    <citation type="submission" date="2025-08" db="UniProtKB">
        <authorList>
            <consortium name="RefSeq"/>
        </authorList>
    </citation>
    <scope>IDENTIFICATION</scope>
    <source>
        <tissue evidence="9">Total insect</tissue>
    </source>
</reference>
<keyword evidence="8" id="KW-1185">Reference proteome</keyword>
<dbReference type="GeneID" id="117640434"/>
<evidence type="ECO:0000256" key="1">
    <source>
        <dbReference type="ARBA" id="ARBA00001968"/>
    </source>
</evidence>
<dbReference type="RefSeq" id="XP_034232829.1">
    <property type="nucleotide sequence ID" value="XM_034376938.1"/>
</dbReference>
<dbReference type="InterPro" id="IPR027805">
    <property type="entry name" value="Transposase_HTH_dom"/>
</dbReference>
<comment type="cofactor">
    <cofactor evidence="1">
        <name>a divalent metal cation</name>
        <dbReference type="ChEBI" id="CHEBI:60240"/>
    </cofactor>
</comment>
<evidence type="ECO:0000259" key="7">
    <source>
        <dbReference type="PROSITE" id="PS50950"/>
    </source>
</evidence>
<evidence type="ECO:0000256" key="6">
    <source>
        <dbReference type="PROSITE-ProRule" id="PRU00309"/>
    </source>
</evidence>
<dbReference type="OrthoDB" id="8195867at2759"/>
<dbReference type="AlphaFoldDB" id="A0A6P8ZI18"/>
<dbReference type="PANTHER" id="PTHR23080">
    <property type="entry name" value="THAP DOMAIN PROTEIN"/>
    <property type="match status" value="1"/>
</dbReference>
<evidence type="ECO:0000256" key="2">
    <source>
        <dbReference type="ARBA" id="ARBA00022723"/>
    </source>
</evidence>
<dbReference type="KEGG" id="tpal:117640434"/>
<dbReference type="Pfam" id="PF05485">
    <property type="entry name" value="THAP"/>
    <property type="match status" value="1"/>
</dbReference>
<evidence type="ECO:0000313" key="9">
    <source>
        <dbReference type="RefSeq" id="XP_034232829.1"/>
    </source>
</evidence>
<evidence type="ECO:0000256" key="4">
    <source>
        <dbReference type="ARBA" id="ARBA00022833"/>
    </source>
</evidence>
<dbReference type="InterPro" id="IPR027806">
    <property type="entry name" value="HARBI1_dom"/>
</dbReference>
<dbReference type="InterPro" id="IPR006612">
    <property type="entry name" value="THAP_Znf"/>
</dbReference>
<dbReference type="SUPFAM" id="SSF57716">
    <property type="entry name" value="Glucocorticoid receptor-like (DNA-binding domain)"/>
    <property type="match status" value="1"/>
</dbReference>
<organism evidence="9">
    <name type="scientific">Thrips palmi</name>
    <name type="common">Melon thrips</name>
    <dbReference type="NCBI Taxonomy" id="161013"/>
    <lineage>
        <taxon>Eukaryota</taxon>
        <taxon>Metazoa</taxon>
        <taxon>Ecdysozoa</taxon>
        <taxon>Arthropoda</taxon>
        <taxon>Hexapoda</taxon>
        <taxon>Insecta</taxon>
        <taxon>Pterygota</taxon>
        <taxon>Neoptera</taxon>
        <taxon>Paraneoptera</taxon>
        <taxon>Thysanoptera</taxon>
        <taxon>Terebrantia</taxon>
        <taxon>Thripoidea</taxon>
        <taxon>Thripidae</taxon>
        <taxon>Thrips</taxon>
    </lineage>
</organism>
<keyword evidence="5 6" id="KW-0238">DNA-binding</keyword>
<keyword evidence="2" id="KW-0479">Metal-binding</keyword>
<dbReference type="GO" id="GO:0003677">
    <property type="term" value="F:DNA binding"/>
    <property type="evidence" value="ECO:0007669"/>
    <property type="project" value="UniProtKB-UniRule"/>
</dbReference>
<proteinExistence type="predicted"/>
<evidence type="ECO:0000256" key="3">
    <source>
        <dbReference type="ARBA" id="ARBA00022771"/>
    </source>
</evidence>
<dbReference type="InParanoid" id="A0A6P8ZI18"/>
<dbReference type="GO" id="GO:0008270">
    <property type="term" value="F:zinc ion binding"/>
    <property type="evidence" value="ECO:0007669"/>
    <property type="project" value="UniProtKB-KW"/>
</dbReference>
<name>A0A6P8ZI18_THRPL</name>
<gene>
    <name evidence="9" type="primary">LOC117640434</name>
</gene>